<name>A0A1G8WCT1_9MICC</name>
<evidence type="ECO:0000313" key="2">
    <source>
        <dbReference type="Proteomes" id="UP000182130"/>
    </source>
</evidence>
<proteinExistence type="predicted"/>
<protein>
    <recommendedName>
        <fullName evidence="3">DUF4381 domain-containing protein</fullName>
    </recommendedName>
</protein>
<dbReference type="STRING" id="1045773.SAMN05216555_11622"/>
<evidence type="ECO:0008006" key="3">
    <source>
        <dbReference type="Google" id="ProtNLM"/>
    </source>
</evidence>
<dbReference type="Proteomes" id="UP000182130">
    <property type="component" value="Unassembled WGS sequence"/>
</dbReference>
<gene>
    <name evidence="1" type="ORF">SAMN05216555_11622</name>
</gene>
<keyword evidence="2" id="KW-1185">Reference proteome</keyword>
<accession>A0A1G8WCT1</accession>
<organism evidence="1 2">
    <name type="scientific">Arthrobacter cupressi</name>
    <dbReference type="NCBI Taxonomy" id="1045773"/>
    <lineage>
        <taxon>Bacteria</taxon>
        <taxon>Bacillati</taxon>
        <taxon>Actinomycetota</taxon>
        <taxon>Actinomycetes</taxon>
        <taxon>Micrococcales</taxon>
        <taxon>Micrococcaceae</taxon>
        <taxon>Arthrobacter</taxon>
    </lineage>
</organism>
<reference evidence="2" key="1">
    <citation type="submission" date="2016-10" db="EMBL/GenBank/DDBJ databases">
        <authorList>
            <person name="Varghese N."/>
            <person name="Submissions S."/>
        </authorList>
    </citation>
    <scope>NUCLEOTIDE SEQUENCE [LARGE SCALE GENOMIC DNA]</scope>
    <source>
        <strain evidence="2">CGMCC 1.10783</strain>
    </source>
</reference>
<sequence length="154" mass="16578">MRDDAGFYAPLHYGAQWMWLGILLLVLLAATLAWLFRPARKARPAAKPAGQTPELSVLRARYLAAIDAVTADAASGRLPHREAHQRLSLLLRGFAGEVRGIPATHMTAQELRAHGLGTLAEAVAALYPAQFAAAMPAAVEDSAAFARQAVRTWN</sequence>
<evidence type="ECO:0000313" key="1">
    <source>
        <dbReference type="EMBL" id="SDJ75390.1"/>
    </source>
</evidence>
<dbReference type="RefSeq" id="WP_074590788.1">
    <property type="nucleotide sequence ID" value="NZ_FNEI01000016.1"/>
</dbReference>
<dbReference type="OrthoDB" id="5079845at2"/>
<dbReference type="AlphaFoldDB" id="A0A1G8WCT1"/>
<dbReference type="EMBL" id="FNEI01000016">
    <property type="protein sequence ID" value="SDJ75390.1"/>
    <property type="molecule type" value="Genomic_DNA"/>
</dbReference>